<comment type="caution">
    <text evidence="2">The sequence shown here is derived from an EMBL/GenBank/DDBJ whole genome shotgun (WGS) entry which is preliminary data.</text>
</comment>
<dbReference type="EMBL" id="MDKC01000001">
    <property type="protein sequence ID" value="ODG93718.1"/>
    <property type="molecule type" value="Genomic_DNA"/>
</dbReference>
<organism evidence="2 3">
    <name type="scientific">Gottfriedia luciferensis</name>
    <dbReference type="NCBI Taxonomy" id="178774"/>
    <lineage>
        <taxon>Bacteria</taxon>
        <taxon>Bacillati</taxon>
        <taxon>Bacillota</taxon>
        <taxon>Bacilli</taxon>
        <taxon>Bacillales</taxon>
        <taxon>Bacillaceae</taxon>
        <taxon>Gottfriedia</taxon>
    </lineage>
</organism>
<evidence type="ECO:0000256" key="1">
    <source>
        <dbReference type="SAM" id="Phobius"/>
    </source>
</evidence>
<feature type="transmembrane region" description="Helical" evidence="1">
    <location>
        <begin position="50"/>
        <end position="72"/>
    </location>
</feature>
<reference evidence="2 3" key="1">
    <citation type="submission" date="2016-07" db="EMBL/GenBank/DDBJ databases">
        <authorList>
            <person name="Townsley L."/>
            <person name="Shank E.A."/>
        </authorList>
    </citation>
    <scope>NUCLEOTIDE SEQUENCE [LARGE SCALE GENOMIC DNA]</scope>
    <source>
        <strain evidence="2 3">CH01</strain>
    </source>
</reference>
<sequence length="75" mass="8564">MSNLEGLDLFLAIMVALLEPFLLTLCFNYSLNFFQSLHKSDDHLANKNKIAATICLSLFFFLPVVFFIYTLIKNG</sequence>
<accession>A0ABX2ZW15</accession>
<keyword evidence="1" id="KW-1133">Transmembrane helix</keyword>
<keyword evidence="1" id="KW-0812">Transmembrane</keyword>
<keyword evidence="3" id="KW-1185">Reference proteome</keyword>
<name>A0ABX2ZW15_9BACI</name>
<evidence type="ECO:0000313" key="2">
    <source>
        <dbReference type="EMBL" id="ODG93718.1"/>
    </source>
</evidence>
<keyword evidence="1" id="KW-0472">Membrane</keyword>
<feature type="transmembrane region" description="Helical" evidence="1">
    <location>
        <begin position="7"/>
        <end position="30"/>
    </location>
</feature>
<evidence type="ECO:0000313" key="3">
    <source>
        <dbReference type="Proteomes" id="UP000094580"/>
    </source>
</evidence>
<protein>
    <submittedName>
        <fullName evidence="2">Uncharacterized protein</fullName>
    </submittedName>
</protein>
<dbReference type="Proteomes" id="UP000094580">
    <property type="component" value="Unassembled WGS sequence"/>
</dbReference>
<proteinExistence type="predicted"/>
<gene>
    <name evidence="2" type="ORF">BED47_00675</name>
</gene>
<dbReference type="RefSeq" id="WP_069031903.1">
    <property type="nucleotide sequence ID" value="NZ_MDKC01000001.1"/>
</dbReference>